<proteinExistence type="predicted"/>
<feature type="chain" id="PRO_5029584627" description="N-acetyltransferase domain-containing protein" evidence="1">
    <location>
        <begin position="20"/>
        <end position="188"/>
    </location>
</feature>
<name>A0A7J6MWZ4_PERCH</name>
<dbReference type="Pfam" id="PF00583">
    <property type="entry name" value="Acetyltransf_1"/>
    <property type="match status" value="1"/>
</dbReference>
<reference evidence="3 4" key="1">
    <citation type="submission" date="2020-04" db="EMBL/GenBank/DDBJ databases">
        <title>Perkinsus chesapeaki whole genome sequence.</title>
        <authorList>
            <person name="Bogema D.R."/>
        </authorList>
    </citation>
    <scope>NUCLEOTIDE SEQUENCE [LARGE SCALE GENOMIC DNA]</scope>
    <source>
        <strain evidence="3">ATCC PRA-425</strain>
    </source>
</reference>
<protein>
    <recommendedName>
        <fullName evidence="2">N-acetyltransferase domain-containing protein</fullName>
    </recommendedName>
</protein>
<evidence type="ECO:0000259" key="2">
    <source>
        <dbReference type="PROSITE" id="PS51186"/>
    </source>
</evidence>
<dbReference type="InterPro" id="IPR016181">
    <property type="entry name" value="Acyl_CoA_acyltransferase"/>
</dbReference>
<evidence type="ECO:0000256" key="1">
    <source>
        <dbReference type="SAM" id="SignalP"/>
    </source>
</evidence>
<keyword evidence="4" id="KW-1185">Reference proteome</keyword>
<dbReference type="Gene3D" id="3.40.630.30">
    <property type="match status" value="1"/>
</dbReference>
<evidence type="ECO:0000313" key="3">
    <source>
        <dbReference type="EMBL" id="KAF4676115.1"/>
    </source>
</evidence>
<comment type="caution">
    <text evidence="3">The sequence shown here is derived from an EMBL/GenBank/DDBJ whole genome shotgun (WGS) entry which is preliminary data.</text>
</comment>
<dbReference type="PROSITE" id="PS51186">
    <property type="entry name" value="GNAT"/>
    <property type="match status" value="1"/>
</dbReference>
<dbReference type="EMBL" id="JAAPAO010000038">
    <property type="protein sequence ID" value="KAF4676115.1"/>
    <property type="molecule type" value="Genomic_DNA"/>
</dbReference>
<dbReference type="OrthoDB" id="10039976at2759"/>
<accession>A0A7J6MWZ4</accession>
<feature type="signal peptide" evidence="1">
    <location>
        <begin position="1"/>
        <end position="19"/>
    </location>
</feature>
<feature type="domain" description="N-acetyltransferase" evidence="2">
    <location>
        <begin position="1"/>
        <end position="168"/>
    </location>
</feature>
<dbReference type="GO" id="GO:0016747">
    <property type="term" value="F:acyltransferase activity, transferring groups other than amino-acyl groups"/>
    <property type="evidence" value="ECO:0007669"/>
    <property type="project" value="InterPro"/>
</dbReference>
<evidence type="ECO:0000313" key="4">
    <source>
        <dbReference type="Proteomes" id="UP000591131"/>
    </source>
</evidence>
<keyword evidence="1" id="KW-0732">Signal</keyword>
<dbReference type="Proteomes" id="UP000591131">
    <property type="component" value="Unassembled WGS sequence"/>
</dbReference>
<dbReference type="SUPFAM" id="SSF55729">
    <property type="entry name" value="Acyl-CoA N-acyltransferases (Nat)"/>
    <property type="match status" value="1"/>
</dbReference>
<gene>
    <name evidence="3" type="ORF">FOL47_006723</name>
</gene>
<organism evidence="3 4">
    <name type="scientific">Perkinsus chesapeaki</name>
    <name type="common">Clam parasite</name>
    <name type="synonym">Perkinsus andrewsi</name>
    <dbReference type="NCBI Taxonomy" id="330153"/>
    <lineage>
        <taxon>Eukaryota</taxon>
        <taxon>Sar</taxon>
        <taxon>Alveolata</taxon>
        <taxon>Perkinsozoa</taxon>
        <taxon>Perkinsea</taxon>
        <taxon>Perkinsida</taxon>
        <taxon>Perkinsidae</taxon>
        <taxon>Perkinsus</taxon>
    </lineage>
</organism>
<dbReference type="CDD" id="cd04301">
    <property type="entry name" value="NAT_SF"/>
    <property type="match status" value="1"/>
</dbReference>
<dbReference type="AlphaFoldDB" id="A0A7J6MWZ4"/>
<dbReference type="InterPro" id="IPR000182">
    <property type="entry name" value="GNAT_dom"/>
</dbReference>
<sequence>MKPLFYSTIAALLTLLAAAEVTLRDYEDGDKYPDDIMAHICKHKQGIPCHVAVNSTKGPHSVVGYIVMDIPFVFDADLERGIRKSMKYPQQKGSFGYIELVEVDQASQGSGIGTALLKYALERGEATAGTLAMALRVSQDNVRAIRLYEKLHFVKVMSVRLRMDLYAYDYGLHNMESEADGSFDHVLT</sequence>